<dbReference type="Proteomes" id="UP001200513">
    <property type="component" value="Chromosome"/>
</dbReference>
<evidence type="ECO:0000313" key="1">
    <source>
        <dbReference type="EMBL" id="UJG43504.1"/>
    </source>
</evidence>
<sequence>MNFFSYLPYLNRENTSWLFKKSEKIEEITDEDFVFQLKKVLNSETLTSSQKRKIWQISMENLFFGEMHRSFIFTPTSKFLKTTDIKTAINKKLQAITKEEKMACSPIYVSMMEKKPLHFLISFSLEKATNFEKFLEIPLSRHLVFNIFPEKGFCTFWPLDKDVKLKVALKLINDLFSDTKEIRVNALLLRKFSTQDQMKRMVISTPPEIAGFSGLDTIEFYGSDVMLGLSGLKRRHDANVEKITRVGPLTDLESDNIRLKAGKGVQVKNYSAIDKLLTVVKT</sequence>
<reference evidence="1" key="1">
    <citation type="journal article" date="2022" name="Nat. Microbiol.">
        <title>Unique mobile elements and scalable gene flow at the prokaryote-eukaryote boundary revealed by circularized Asgard archaea genomes.</title>
        <authorList>
            <person name="Wu F."/>
            <person name="Speth D.R."/>
            <person name="Philosof A."/>
            <person name="Cremiere A."/>
            <person name="Narayanan A."/>
            <person name="Barco R.A."/>
            <person name="Connon S.A."/>
            <person name="Amend J.P."/>
            <person name="Antoshechkin I.A."/>
            <person name="Orphan V.J."/>
        </authorList>
    </citation>
    <scope>NUCLEOTIDE SEQUENCE</scope>
    <source>
        <strain evidence="1">PR6</strain>
    </source>
</reference>
<accession>A0A9Y1BSF4</accession>
<organism evidence="1">
    <name type="scientific">Candidatus Heimdallarchaeum endolithica</name>
    <dbReference type="NCBI Taxonomy" id="2876572"/>
    <lineage>
        <taxon>Archaea</taxon>
        <taxon>Promethearchaeati</taxon>
        <taxon>Candidatus Heimdallarchaeota</taxon>
        <taxon>Candidatus Heimdallarchaeia (ex Rinke et al. 2021) (nom. nud.)</taxon>
        <taxon>Candidatus Heimdallarchaeales</taxon>
        <taxon>Candidatus Heimdallarchaeaceae</taxon>
        <taxon>Candidatus Heimdallarchaeum</taxon>
    </lineage>
</organism>
<gene>
    <name evidence="1" type="ORF">K9W46_14185</name>
</gene>
<protein>
    <submittedName>
        <fullName evidence="1">Uncharacterized protein</fullName>
    </submittedName>
</protein>
<name>A0A9Y1BSF4_9ARCH</name>
<dbReference type="EMBL" id="CP084167">
    <property type="protein sequence ID" value="UJG43504.1"/>
    <property type="molecule type" value="Genomic_DNA"/>
</dbReference>
<proteinExistence type="predicted"/>
<dbReference type="AlphaFoldDB" id="A0A9Y1BSF4"/>